<dbReference type="PANTHER" id="PTHR44329:SF214">
    <property type="entry name" value="PROTEIN KINASE DOMAIN-CONTAINING PROTEIN"/>
    <property type="match status" value="1"/>
</dbReference>
<dbReference type="InterPro" id="IPR000719">
    <property type="entry name" value="Prot_kinase_dom"/>
</dbReference>
<keyword evidence="2" id="KW-0418">Kinase</keyword>
<dbReference type="InterPro" id="IPR001245">
    <property type="entry name" value="Ser-Thr/Tyr_kinase_cat_dom"/>
</dbReference>
<keyword evidence="3" id="KW-1185">Reference proteome</keyword>
<sequence>MNLGDLRQYLANQTPDKFSWVQKYHSILSIVRGLAHLHAYNPPIVYGDLKSSNVLLDSAKGTKLNNIGKSCGSDETGVKTKLSGSYQWMAPEVISGSTYSSHADIYSFGIILSEFCTHQLPYFGDRSSKNGKLLTPHQIISKVREGGLLQSFDGENVPAWVKDVAAQCLQLNEYDRPSAIESLMNIVSLDVTSAKASSRVGVVNLTVIWCMNSVSPSQISWPPQLTSFYELHFIFNFPELLFDRDIQHSEPDDLTDLPGKVGYLYCYSVRLSNITIDKNTAIALNALDEWGRNDKNRVGLAFNDNVTTDPIKCSAIGGVIQQLFKDKTTYKITACVLGMSTTIPITSIPNKGIEIFVGAAVGAVFLNHHYSRAPSTRNNEVGGMLALPPNAPEHKATLTKAPRSARSRKGSRGLISVNQNIPQLDIEYLLNHRLVVTGAYGEVWVGSYGAQQIAIKRLNTRQPKQVQKFIDEIILMSQLESDYIVKFIGASLARPVDIECVVEFMNLGDLRNYLVINSPNYLVYLHTYNPPIIHRDLKSRNVLLDSVKGTKLTYF</sequence>
<dbReference type="Gene3D" id="1.10.510.10">
    <property type="entry name" value="Transferase(Phosphotransferase) domain 1"/>
    <property type="match status" value="2"/>
</dbReference>
<comment type="caution">
    <text evidence="2">The sequence shown here is derived from an EMBL/GenBank/DDBJ whole genome shotgun (WGS) entry which is preliminary data.</text>
</comment>
<keyword evidence="2" id="KW-0808">Transferase</keyword>
<dbReference type="InterPro" id="IPR011009">
    <property type="entry name" value="Kinase-like_dom_sf"/>
</dbReference>
<dbReference type="InterPro" id="IPR051681">
    <property type="entry name" value="Ser/Thr_Kinases-Pseudokinases"/>
</dbReference>
<dbReference type="SMART" id="SM00220">
    <property type="entry name" value="S_TKc"/>
    <property type="match status" value="1"/>
</dbReference>
<dbReference type="STRING" id="74557.A0A1W0A0X8"/>
<protein>
    <submittedName>
        <fullName evidence="2">Kinase</fullName>
    </submittedName>
</protein>
<dbReference type="SUPFAM" id="SSF56112">
    <property type="entry name" value="Protein kinase-like (PK-like)"/>
    <property type="match status" value="2"/>
</dbReference>
<gene>
    <name evidence="2" type="ORF">THRCLA_03794</name>
</gene>
<dbReference type="OrthoDB" id="4062651at2759"/>
<evidence type="ECO:0000313" key="2">
    <source>
        <dbReference type="EMBL" id="OQS03924.1"/>
    </source>
</evidence>
<dbReference type="GO" id="GO:0004674">
    <property type="term" value="F:protein serine/threonine kinase activity"/>
    <property type="evidence" value="ECO:0007669"/>
    <property type="project" value="TreeGrafter"/>
</dbReference>
<dbReference type="InterPro" id="IPR008271">
    <property type="entry name" value="Ser/Thr_kinase_AS"/>
</dbReference>
<dbReference type="PROSITE" id="PS50011">
    <property type="entry name" value="PROTEIN_KINASE_DOM"/>
    <property type="match status" value="2"/>
</dbReference>
<accession>A0A1W0A0X8</accession>
<dbReference type="PROSITE" id="PS00108">
    <property type="entry name" value="PROTEIN_KINASE_ST"/>
    <property type="match status" value="2"/>
</dbReference>
<name>A0A1W0A0X8_9STRA</name>
<evidence type="ECO:0000259" key="1">
    <source>
        <dbReference type="PROSITE" id="PS50011"/>
    </source>
</evidence>
<proteinExistence type="predicted"/>
<feature type="non-terminal residue" evidence="2">
    <location>
        <position position="555"/>
    </location>
</feature>
<dbReference type="GO" id="GO:0005524">
    <property type="term" value="F:ATP binding"/>
    <property type="evidence" value="ECO:0007669"/>
    <property type="project" value="InterPro"/>
</dbReference>
<dbReference type="AlphaFoldDB" id="A0A1W0A0X8"/>
<dbReference type="Proteomes" id="UP000243217">
    <property type="component" value="Unassembled WGS sequence"/>
</dbReference>
<dbReference type="PANTHER" id="PTHR44329">
    <property type="entry name" value="SERINE/THREONINE-PROTEIN KINASE TNNI3K-RELATED"/>
    <property type="match status" value="1"/>
</dbReference>
<feature type="domain" description="Protein kinase" evidence="1">
    <location>
        <begin position="1"/>
        <end position="189"/>
    </location>
</feature>
<dbReference type="EMBL" id="JNBS01000720">
    <property type="protein sequence ID" value="OQS03924.1"/>
    <property type="molecule type" value="Genomic_DNA"/>
</dbReference>
<dbReference type="Pfam" id="PF07714">
    <property type="entry name" value="PK_Tyr_Ser-Thr"/>
    <property type="match status" value="1"/>
</dbReference>
<organism evidence="2 3">
    <name type="scientific">Thraustotheca clavata</name>
    <dbReference type="NCBI Taxonomy" id="74557"/>
    <lineage>
        <taxon>Eukaryota</taxon>
        <taxon>Sar</taxon>
        <taxon>Stramenopiles</taxon>
        <taxon>Oomycota</taxon>
        <taxon>Saprolegniomycetes</taxon>
        <taxon>Saprolegniales</taxon>
        <taxon>Achlyaceae</taxon>
        <taxon>Thraustotheca</taxon>
    </lineage>
</organism>
<evidence type="ECO:0000313" key="3">
    <source>
        <dbReference type="Proteomes" id="UP000243217"/>
    </source>
</evidence>
<dbReference type="Pfam" id="PF00069">
    <property type="entry name" value="Pkinase"/>
    <property type="match status" value="1"/>
</dbReference>
<feature type="domain" description="Protein kinase" evidence="1">
    <location>
        <begin position="429"/>
        <end position="555"/>
    </location>
</feature>
<reference evidence="2 3" key="1">
    <citation type="journal article" date="2014" name="Genome Biol. Evol.">
        <title>The secreted proteins of Achlya hypogyna and Thraustotheca clavata identify the ancestral oomycete secretome and reveal gene acquisitions by horizontal gene transfer.</title>
        <authorList>
            <person name="Misner I."/>
            <person name="Blouin N."/>
            <person name="Leonard G."/>
            <person name="Richards T.A."/>
            <person name="Lane C.E."/>
        </authorList>
    </citation>
    <scope>NUCLEOTIDE SEQUENCE [LARGE SCALE GENOMIC DNA]</scope>
    <source>
        <strain evidence="2 3">ATCC 34112</strain>
    </source>
</reference>